<sequence length="384" mass="42953">MRICLVSETWAPEINGVAHTLGHISRELHRRGDRLQLIRPRAKDGSTCEIMEEELQVKGFRLPRYSDVQLGLPAWRAIARLWQTRRPDVVYIATEGPLGYSALNVARRLDIPVVSGFHTNFDHYAGDYGMRWLKTPVLAMLRRFHNRTQATLVPTAAQAETLRSQGFGNVHVMGRGIDSQHFTPDKRDPQLRRRWGVDEHQPVALYVGRLASEKNLDLLVDTLQAMREAQPDLVAVLVGDGPQRASLQQRLPDAIFTGFIDHDTLARHYASAELFVFPSLSETYGNVVVEAMASGLGVVAFDYAAANQWIDNERHGVTVACGDSQAFTAAAVELCQHPARYGRLGRAARARIQSQRWEHIADTFLAILASVQEPLDDASHPCRL</sequence>
<keyword evidence="3" id="KW-1185">Reference proteome</keyword>
<organism evidence="2 3">
    <name type="scientific">Litchfieldella qijiaojingensis</name>
    <dbReference type="NCBI Taxonomy" id="980347"/>
    <lineage>
        <taxon>Bacteria</taxon>
        <taxon>Pseudomonadati</taxon>
        <taxon>Pseudomonadota</taxon>
        <taxon>Gammaproteobacteria</taxon>
        <taxon>Oceanospirillales</taxon>
        <taxon>Halomonadaceae</taxon>
        <taxon>Litchfieldella</taxon>
    </lineage>
</organism>
<dbReference type="SUPFAM" id="SSF53756">
    <property type="entry name" value="UDP-Glycosyltransferase/glycogen phosphorylase"/>
    <property type="match status" value="1"/>
</dbReference>
<dbReference type="CDD" id="cd03814">
    <property type="entry name" value="GT4-like"/>
    <property type="match status" value="1"/>
</dbReference>
<dbReference type="RefSeq" id="WP_189465502.1">
    <property type="nucleotide sequence ID" value="NZ_BMXS01000001.1"/>
</dbReference>
<gene>
    <name evidence="2" type="ORF">GCM10007160_03530</name>
</gene>
<feature type="domain" description="Glycosyltransferase subfamily 4-like N-terminal" evidence="1">
    <location>
        <begin position="14"/>
        <end position="180"/>
    </location>
</feature>
<evidence type="ECO:0000313" key="3">
    <source>
        <dbReference type="Proteomes" id="UP000653056"/>
    </source>
</evidence>
<dbReference type="GO" id="GO:0016740">
    <property type="term" value="F:transferase activity"/>
    <property type="evidence" value="ECO:0007669"/>
    <property type="project" value="UniProtKB-KW"/>
</dbReference>
<evidence type="ECO:0000259" key="1">
    <source>
        <dbReference type="Pfam" id="PF13439"/>
    </source>
</evidence>
<dbReference type="PANTHER" id="PTHR45947:SF3">
    <property type="entry name" value="SULFOQUINOVOSYL TRANSFERASE SQD2"/>
    <property type="match status" value="1"/>
</dbReference>
<proteinExistence type="predicted"/>
<comment type="caution">
    <text evidence="2">The sequence shown here is derived from an EMBL/GenBank/DDBJ whole genome shotgun (WGS) entry which is preliminary data.</text>
</comment>
<accession>A0ABQ2YC64</accession>
<dbReference type="Gene3D" id="3.40.50.2000">
    <property type="entry name" value="Glycogen Phosphorylase B"/>
    <property type="match status" value="2"/>
</dbReference>
<keyword evidence="2" id="KW-0808">Transferase</keyword>
<evidence type="ECO:0000313" key="2">
    <source>
        <dbReference type="EMBL" id="GGX79541.1"/>
    </source>
</evidence>
<dbReference type="InterPro" id="IPR028098">
    <property type="entry name" value="Glyco_trans_4-like_N"/>
</dbReference>
<dbReference type="Proteomes" id="UP000653056">
    <property type="component" value="Unassembled WGS sequence"/>
</dbReference>
<name>A0ABQ2YC64_9GAMM</name>
<reference evidence="3" key="1">
    <citation type="journal article" date="2019" name="Int. J. Syst. Evol. Microbiol.">
        <title>The Global Catalogue of Microorganisms (GCM) 10K type strain sequencing project: providing services to taxonomists for standard genome sequencing and annotation.</title>
        <authorList>
            <consortium name="The Broad Institute Genomics Platform"/>
            <consortium name="The Broad Institute Genome Sequencing Center for Infectious Disease"/>
            <person name="Wu L."/>
            <person name="Ma J."/>
        </authorList>
    </citation>
    <scope>NUCLEOTIDE SEQUENCE [LARGE SCALE GENOMIC DNA]</scope>
    <source>
        <strain evidence="3">KCTC 22228</strain>
    </source>
</reference>
<dbReference type="Pfam" id="PF13692">
    <property type="entry name" value="Glyco_trans_1_4"/>
    <property type="match status" value="1"/>
</dbReference>
<dbReference type="EMBL" id="BMXS01000001">
    <property type="protein sequence ID" value="GGX79541.1"/>
    <property type="molecule type" value="Genomic_DNA"/>
</dbReference>
<dbReference type="Pfam" id="PF13439">
    <property type="entry name" value="Glyco_transf_4"/>
    <property type="match status" value="1"/>
</dbReference>
<dbReference type="PANTHER" id="PTHR45947">
    <property type="entry name" value="SULFOQUINOVOSYL TRANSFERASE SQD2"/>
    <property type="match status" value="1"/>
</dbReference>
<dbReference type="InterPro" id="IPR050194">
    <property type="entry name" value="Glycosyltransferase_grp1"/>
</dbReference>
<protein>
    <submittedName>
        <fullName evidence="2">Glycosyl transferase</fullName>
    </submittedName>
</protein>